<reference evidence="2" key="1">
    <citation type="submission" date="2018-01" db="EMBL/GenBank/DDBJ databases">
        <title>An insight into the sialome of Amazonian anophelines.</title>
        <authorList>
            <person name="Ribeiro J.M."/>
            <person name="Scarpassa V."/>
            <person name="Calvo E."/>
        </authorList>
    </citation>
    <scope>NUCLEOTIDE SEQUENCE</scope>
    <source>
        <tissue evidence="2">Salivary glands</tissue>
    </source>
</reference>
<evidence type="ECO:0000313" key="2">
    <source>
        <dbReference type="EMBL" id="MBW32655.1"/>
    </source>
</evidence>
<evidence type="ECO:0000256" key="1">
    <source>
        <dbReference type="SAM" id="SignalP"/>
    </source>
</evidence>
<dbReference type="EMBL" id="GGFM01011904">
    <property type="protein sequence ID" value="MBW32655.1"/>
    <property type="molecule type" value="Transcribed_RNA"/>
</dbReference>
<accession>A0A2M3ZVY5</accession>
<sequence>MARFRYWLLLLARYRILHSCAATIKLKHDRRHSQCEQLIRSGCTGEHGPILRARDPREHLAQHADSFYFLQHLAQRSTGIERGKDAVCDRLTAQHLQSGPGTETVDAIFRHRIIVEDRRYTVAGWLVDKNRR</sequence>
<dbReference type="AlphaFoldDB" id="A0A2M3ZVY5"/>
<keyword evidence="1" id="KW-0732">Signal</keyword>
<proteinExistence type="predicted"/>
<protein>
    <submittedName>
        <fullName evidence="2">Putative secreted peptide</fullName>
    </submittedName>
</protein>
<name>A0A2M3ZVY5_9DIPT</name>
<feature type="chain" id="PRO_5014805033" evidence="1">
    <location>
        <begin position="23"/>
        <end position="132"/>
    </location>
</feature>
<feature type="signal peptide" evidence="1">
    <location>
        <begin position="1"/>
        <end position="22"/>
    </location>
</feature>
<organism evidence="2">
    <name type="scientific">Anopheles braziliensis</name>
    <dbReference type="NCBI Taxonomy" id="58242"/>
    <lineage>
        <taxon>Eukaryota</taxon>
        <taxon>Metazoa</taxon>
        <taxon>Ecdysozoa</taxon>
        <taxon>Arthropoda</taxon>
        <taxon>Hexapoda</taxon>
        <taxon>Insecta</taxon>
        <taxon>Pterygota</taxon>
        <taxon>Neoptera</taxon>
        <taxon>Endopterygota</taxon>
        <taxon>Diptera</taxon>
        <taxon>Nematocera</taxon>
        <taxon>Culicoidea</taxon>
        <taxon>Culicidae</taxon>
        <taxon>Anophelinae</taxon>
        <taxon>Anopheles</taxon>
    </lineage>
</organism>